<organism evidence="2 3">
    <name type="scientific">Solirubrobacter pauli</name>
    <dbReference type="NCBI Taxonomy" id="166793"/>
    <lineage>
        <taxon>Bacteria</taxon>
        <taxon>Bacillati</taxon>
        <taxon>Actinomycetota</taxon>
        <taxon>Thermoleophilia</taxon>
        <taxon>Solirubrobacterales</taxon>
        <taxon>Solirubrobacteraceae</taxon>
        <taxon>Solirubrobacter</taxon>
    </lineage>
</organism>
<dbReference type="AlphaFoldDB" id="A0A660LF94"/>
<keyword evidence="2" id="KW-0808">Transferase</keyword>
<dbReference type="PANTHER" id="PTHR43179">
    <property type="entry name" value="RHAMNOSYLTRANSFERASE WBBL"/>
    <property type="match status" value="1"/>
</dbReference>
<dbReference type="GO" id="GO:0016740">
    <property type="term" value="F:transferase activity"/>
    <property type="evidence" value="ECO:0007669"/>
    <property type="project" value="UniProtKB-KW"/>
</dbReference>
<evidence type="ECO:0000313" key="2">
    <source>
        <dbReference type="EMBL" id="RKQ92865.1"/>
    </source>
</evidence>
<comment type="caution">
    <text evidence="2">The sequence shown here is derived from an EMBL/GenBank/DDBJ whole genome shotgun (WGS) entry which is preliminary data.</text>
</comment>
<dbReference type="SUPFAM" id="SSF53448">
    <property type="entry name" value="Nucleotide-diphospho-sugar transferases"/>
    <property type="match status" value="1"/>
</dbReference>
<dbReference type="RefSeq" id="WP_170179067.1">
    <property type="nucleotide sequence ID" value="NZ_RBIL01000001.1"/>
</dbReference>
<keyword evidence="3" id="KW-1185">Reference proteome</keyword>
<reference evidence="2 3" key="1">
    <citation type="submission" date="2018-10" db="EMBL/GenBank/DDBJ databases">
        <title>Genomic Encyclopedia of Archaeal and Bacterial Type Strains, Phase II (KMG-II): from individual species to whole genera.</title>
        <authorList>
            <person name="Goeker M."/>
        </authorList>
    </citation>
    <scope>NUCLEOTIDE SEQUENCE [LARGE SCALE GENOMIC DNA]</scope>
    <source>
        <strain evidence="2 3">DSM 14954</strain>
    </source>
</reference>
<dbReference type="Gene3D" id="3.90.550.10">
    <property type="entry name" value="Spore Coat Polysaccharide Biosynthesis Protein SpsA, Chain A"/>
    <property type="match status" value="1"/>
</dbReference>
<accession>A0A660LF94</accession>
<dbReference type="CDD" id="cd04186">
    <property type="entry name" value="GT_2_like_c"/>
    <property type="match status" value="1"/>
</dbReference>
<dbReference type="InterPro" id="IPR029044">
    <property type="entry name" value="Nucleotide-diphossugar_trans"/>
</dbReference>
<name>A0A660LF94_9ACTN</name>
<dbReference type="PANTHER" id="PTHR43179:SF7">
    <property type="entry name" value="RHAMNOSYLTRANSFERASE WBBL"/>
    <property type="match status" value="1"/>
</dbReference>
<dbReference type="EMBL" id="RBIL01000001">
    <property type="protein sequence ID" value="RKQ92865.1"/>
    <property type="molecule type" value="Genomic_DNA"/>
</dbReference>
<gene>
    <name evidence="2" type="ORF">C8N24_2721</name>
</gene>
<dbReference type="Pfam" id="PF00535">
    <property type="entry name" value="Glycos_transf_2"/>
    <property type="match status" value="1"/>
</dbReference>
<feature type="domain" description="Glycosyltransferase 2-like" evidence="1">
    <location>
        <begin position="5"/>
        <end position="111"/>
    </location>
</feature>
<evidence type="ECO:0000313" key="3">
    <source>
        <dbReference type="Proteomes" id="UP000278962"/>
    </source>
</evidence>
<evidence type="ECO:0000259" key="1">
    <source>
        <dbReference type="Pfam" id="PF00535"/>
    </source>
</evidence>
<dbReference type="Proteomes" id="UP000278962">
    <property type="component" value="Unassembled WGS sequence"/>
</dbReference>
<proteinExistence type="predicted"/>
<dbReference type="InterPro" id="IPR001173">
    <property type="entry name" value="Glyco_trans_2-like"/>
</dbReference>
<protein>
    <submittedName>
        <fullName evidence="2">GT2 family glycosyltransferase</fullName>
    </submittedName>
</protein>
<sequence length="312" mass="33608">MPELSVVLVNHNGADCLPATLAALRAGTRAEHEIIVVDSASTDGSWRDLDGVRVLRHEKNVGFSAGCNRGAEAATGEYVAFINFDASVEDGWDEPLLNLLREDPGIAVATGLLVTPDGATLEAVGLEIAPNTATYGRMEGLPRAAAPAGPVDVVAASGALTVVRRSEFLGFDELIWMYGEEADYALRLSGRVVLHPGSAIRHENGHASGPRQSETRLYWPSRNRLILAARHLPPWPFAVSVAASAAFDLASLLQVRRAWAARAILRGWRDGLALVAAARRDRTPAQRAAAARKLVGLRTAMHEQRRLERLRA</sequence>